<evidence type="ECO:0008006" key="5">
    <source>
        <dbReference type="Google" id="ProtNLM"/>
    </source>
</evidence>
<gene>
    <name evidence="3" type="primary">100123690</name>
</gene>
<dbReference type="KEGG" id="nvi:100123690"/>
<reference evidence="3" key="1">
    <citation type="submission" date="2021-01" db="UniProtKB">
        <authorList>
            <consortium name="EnsemblMetazoa"/>
        </authorList>
    </citation>
    <scope>IDENTIFICATION</scope>
</reference>
<dbReference type="Gene3D" id="3.30.1120.90">
    <property type="entry name" value="Nucleosome assembly protein"/>
    <property type="match status" value="1"/>
</dbReference>
<comment type="similarity">
    <text evidence="1 2">Belongs to the nucleosome assembly protein (NAP) family.</text>
</comment>
<dbReference type="InterPro" id="IPR002164">
    <property type="entry name" value="NAP_family"/>
</dbReference>
<dbReference type="Proteomes" id="UP000002358">
    <property type="component" value="Chromosome 4"/>
</dbReference>
<dbReference type="OMA" id="TNIEVRY"/>
<dbReference type="InParanoid" id="A0A7M7GCF1"/>
<proteinExistence type="inferred from homology"/>
<evidence type="ECO:0000313" key="3">
    <source>
        <dbReference type="EnsemblMetazoa" id="XP_001607381"/>
    </source>
</evidence>
<dbReference type="AlphaFoldDB" id="A0A7M7GCF1"/>
<keyword evidence="4" id="KW-1185">Reference proteome</keyword>
<sequence length="322" mass="37985">MDGFHDHLLLYDVETPKKSYIYKEFKKVYKALPQTLQRRLALLQKITHRQFRLDAKFQIRLYMLEAEYHNHCAIYHQRRNEIISDIYEPTDEDCTFEGNDEEKAKDKESEDVIVTFKGIPGFWMKVFLNCPFLEGITKKCDEPILLHLYDIRITYLANDSVGFVLEFYFSPNDYFSNSVLTKKYYMKSVLTRQDLSKYEGLEIHKSEGCLIDWKPGKDVTTKTVVEEQTDSNGLARTKTVPNKSFFNFFCPPVVEKEETIDNKKRILLDADFEIGYRFKDDIVPKAVLFFTGYYLKANERSLEDGHPRIHKPQCKAMNMYTI</sequence>
<dbReference type="Pfam" id="PF00956">
    <property type="entry name" value="NAP"/>
    <property type="match status" value="1"/>
</dbReference>
<dbReference type="PANTHER" id="PTHR11875">
    <property type="entry name" value="TESTIS-SPECIFIC Y-ENCODED PROTEIN"/>
    <property type="match status" value="1"/>
</dbReference>
<dbReference type="GO" id="GO:0006334">
    <property type="term" value="P:nucleosome assembly"/>
    <property type="evidence" value="ECO:0007669"/>
    <property type="project" value="InterPro"/>
</dbReference>
<evidence type="ECO:0000256" key="1">
    <source>
        <dbReference type="ARBA" id="ARBA00009947"/>
    </source>
</evidence>
<evidence type="ECO:0000313" key="4">
    <source>
        <dbReference type="Proteomes" id="UP000002358"/>
    </source>
</evidence>
<dbReference type="SUPFAM" id="SSF143113">
    <property type="entry name" value="NAP-like"/>
    <property type="match status" value="1"/>
</dbReference>
<dbReference type="EnsemblMetazoa" id="XM_001607331">
    <property type="protein sequence ID" value="XP_001607381"/>
    <property type="gene ID" value="LOC100123690"/>
</dbReference>
<dbReference type="OrthoDB" id="27325at2759"/>
<dbReference type="InterPro" id="IPR037231">
    <property type="entry name" value="NAP-like_sf"/>
</dbReference>
<name>A0A7M7GCF1_NASVI</name>
<evidence type="ECO:0000256" key="2">
    <source>
        <dbReference type="RuleBase" id="RU003876"/>
    </source>
</evidence>
<organism evidence="3 4">
    <name type="scientific">Nasonia vitripennis</name>
    <name type="common">Parasitic wasp</name>
    <dbReference type="NCBI Taxonomy" id="7425"/>
    <lineage>
        <taxon>Eukaryota</taxon>
        <taxon>Metazoa</taxon>
        <taxon>Ecdysozoa</taxon>
        <taxon>Arthropoda</taxon>
        <taxon>Hexapoda</taxon>
        <taxon>Insecta</taxon>
        <taxon>Pterygota</taxon>
        <taxon>Neoptera</taxon>
        <taxon>Endopterygota</taxon>
        <taxon>Hymenoptera</taxon>
        <taxon>Apocrita</taxon>
        <taxon>Proctotrupomorpha</taxon>
        <taxon>Chalcidoidea</taxon>
        <taxon>Pteromalidae</taxon>
        <taxon>Pteromalinae</taxon>
        <taxon>Nasonia</taxon>
    </lineage>
</organism>
<accession>A0A7M7GCF1</accession>
<dbReference type="GO" id="GO:0005634">
    <property type="term" value="C:nucleus"/>
    <property type="evidence" value="ECO:0007669"/>
    <property type="project" value="InterPro"/>
</dbReference>
<dbReference type="SMR" id="A0A7M7GCF1"/>
<protein>
    <recommendedName>
        <fullName evidence="5">Nucleosome assembly protein 1-like 4</fullName>
    </recommendedName>
</protein>